<dbReference type="Gene3D" id="2.30.40.10">
    <property type="entry name" value="Urease, subunit C, domain 1"/>
    <property type="match status" value="1"/>
</dbReference>
<dbReference type="InterPro" id="IPR047601">
    <property type="entry name" value="EF_0837-like"/>
</dbReference>
<dbReference type="PIRSF" id="PIRSF039004">
    <property type="entry name" value="ADE_EF_0837"/>
    <property type="match status" value="1"/>
</dbReference>
<name>A0ABY4H3C6_9BACI</name>
<dbReference type="InterPro" id="IPR006680">
    <property type="entry name" value="Amidohydro-rel"/>
</dbReference>
<evidence type="ECO:0000259" key="1">
    <source>
        <dbReference type="Pfam" id="PF01979"/>
    </source>
</evidence>
<dbReference type="EC" id="3.5.2.3" evidence="2"/>
<dbReference type="RefSeq" id="WP_244754544.1">
    <property type="nucleotide sequence ID" value="NZ_CP095074.1"/>
</dbReference>
<dbReference type="GO" id="GO:0004151">
    <property type="term" value="F:dihydroorotase activity"/>
    <property type="evidence" value="ECO:0007669"/>
    <property type="project" value="UniProtKB-EC"/>
</dbReference>
<sequence>MEDRFVLRNVKRINEEKVDIVVENGHIAEVTKAGYGRGQQIFDYSDVYVSSGWIDLHVHAFPEFDPYGDEIDEIGVKQGVTTIVDAGSCGADRIADLVASREQSQTNLFAFLNISRIGLKRVDELSNLEWIDREKAVEAVKKYKDVIVGLKARMSKSVVHDSGIEPLRIARELSSATSLPLMVHIGSGPPDIEDVVPLLERKDVITHYLNGKSNNLFNKDGEPLDVLLDAINRGIHLDVGHGTSSFSFAFAEAAKQHGIGLDTISTDIYRGNRLNGPVYSMANVLSKFLYLGYSLEEVIQAVTTHAANWLNRPELGRIKVGDAANLTLFTIENDPIPLTDSEGEQRVSDRRIETKGVVLNGEIIEC</sequence>
<dbReference type="SUPFAM" id="SSF51338">
    <property type="entry name" value="Composite domain of metallo-dependent hydrolases"/>
    <property type="match status" value="1"/>
</dbReference>
<dbReference type="EMBL" id="CP095074">
    <property type="protein sequence ID" value="UOQ94701.1"/>
    <property type="molecule type" value="Genomic_DNA"/>
</dbReference>
<dbReference type="PANTHER" id="PTHR42717:SF1">
    <property type="entry name" value="IMIDAZOLONEPROPIONASE AND RELATED AMIDOHYDROLASES"/>
    <property type="match status" value="1"/>
</dbReference>
<evidence type="ECO:0000313" key="3">
    <source>
        <dbReference type="Proteomes" id="UP000831880"/>
    </source>
</evidence>
<dbReference type="SUPFAM" id="SSF51556">
    <property type="entry name" value="Metallo-dependent hydrolases"/>
    <property type="match status" value="1"/>
</dbReference>
<feature type="domain" description="Amidohydrolase-related" evidence="1">
    <location>
        <begin position="76"/>
        <end position="363"/>
    </location>
</feature>
<dbReference type="NCBIfam" id="TIGR03583">
    <property type="entry name" value="EF_0837"/>
    <property type="match status" value="1"/>
</dbReference>
<dbReference type="PANTHER" id="PTHR42717">
    <property type="entry name" value="DIHYDROOROTASE-RELATED"/>
    <property type="match status" value="1"/>
</dbReference>
<dbReference type="InterPro" id="IPR032466">
    <property type="entry name" value="Metal_Hydrolase"/>
</dbReference>
<proteinExistence type="predicted"/>
<organism evidence="2 3">
    <name type="scientific">Halobacillus shinanisalinarum</name>
    <dbReference type="NCBI Taxonomy" id="2932258"/>
    <lineage>
        <taxon>Bacteria</taxon>
        <taxon>Bacillati</taxon>
        <taxon>Bacillota</taxon>
        <taxon>Bacilli</taxon>
        <taxon>Bacillales</taxon>
        <taxon>Bacillaceae</taxon>
        <taxon>Halobacillus</taxon>
    </lineage>
</organism>
<keyword evidence="2" id="KW-0378">Hydrolase</keyword>
<gene>
    <name evidence="2" type="ORF">MUO14_07075</name>
</gene>
<evidence type="ECO:0000313" key="2">
    <source>
        <dbReference type="EMBL" id="UOQ94701.1"/>
    </source>
</evidence>
<dbReference type="InterPro" id="IPR011059">
    <property type="entry name" value="Metal-dep_hydrolase_composite"/>
</dbReference>
<keyword evidence="3" id="KW-1185">Reference proteome</keyword>
<accession>A0ABY4H3C6</accession>
<dbReference type="Proteomes" id="UP000831880">
    <property type="component" value="Chromosome"/>
</dbReference>
<dbReference type="InterPro" id="IPR020043">
    <property type="entry name" value="Deacetylase_Atu3266-like"/>
</dbReference>
<dbReference type="Pfam" id="PF01979">
    <property type="entry name" value="Amidohydro_1"/>
    <property type="match status" value="1"/>
</dbReference>
<dbReference type="NCBIfam" id="NF006689">
    <property type="entry name" value="PRK09237.1"/>
    <property type="match status" value="1"/>
</dbReference>
<dbReference type="Gene3D" id="3.20.20.140">
    <property type="entry name" value="Metal-dependent hydrolases"/>
    <property type="match status" value="1"/>
</dbReference>
<protein>
    <submittedName>
        <fullName evidence="2">Amidohydrolase/deacetylase family metallohydrolase</fullName>
        <ecNumber evidence="2">3.5.2.3</ecNumber>
    </submittedName>
</protein>
<reference evidence="2 3" key="1">
    <citation type="submission" date="2022-04" db="EMBL/GenBank/DDBJ databases">
        <title>Halobacillus sp. isolated from saltern.</title>
        <authorList>
            <person name="Won M."/>
            <person name="Lee C.-M."/>
            <person name="Woen H.-Y."/>
            <person name="Kwon S.-W."/>
        </authorList>
    </citation>
    <scope>NUCLEOTIDE SEQUENCE [LARGE SCALE GENOMIC DNA]</scope>
    <source>
        <strain evidence="2 3">SSTM10-2</strain>
    </source>
</reference>